<evidence type="ECO:0000256" key="5">
    <source>
        <dbReference type="ARBA" id="ARBA00022692"/>
    </source>
</evidence>
<evidence type="ECO:0000313" key="14">
    <source>
        <dbReference type="Proteomes" id="UP000231569"/>
    </source>
</evidence>
<dbReference type="InterPro" id="IPR000568">
    <property type="entry name" value="ATP_synth_F0_asu"/>
</dbReference>
<feature type="transmembrane region" description="Helical" evidence="11">
    <location>
        <begin position="207"/>
        <end position="231"/>
    </location>
</feature>
<evidence type="ECO:0000256" key="3">
    <source>
        <dbReference type="ARBA" id="ARBA00022448"/>
    </source>
</evidence>
<comment type="similarity">
    <text evidence="2 11 12">Belongs to the ATPase A chain family.</text>
</comment>
<proteinExistence type="inferred from homology"/>
<dbReference type="Gene3D" id="1.20.120.220">
    <property type="entry name" value="ATP synthase, F0 complex, subunit A"/>
    <property type="match status" value="1"/>
</dbReference>
<dbReference type="EMBL" id="PFEE01000057">
    <property type="protein sequence ID" value="PJE63576.1"/>
    <property type="molecule type" value="Genomic_DNA"/>
</dbReference>
<gene>
    <name evidence="11 13" type="primary">atpB</name>
    <name evidence="13" type="ORF">COU89_02680</name>
</gene>
<evidence type="ECO:0000256" key="11">
    <source>
        <dbReference type="HAMAP-Rule" id="MF_01393"/>
    </source>
</evidence>
<dbReference type="PANTHER" id="PTHR42823:SF3">
    <property type="entry name" value="ATP SYNTHASE SUBUNIT A, CHLOROPLASTIC"/>
    <property type="match status" value="1"/>
</dbReference>
<evidence type="ECO:0000256" key="12">
    <source>
        <dbReference type="RuleBase" id="RU000483"/>
    </source>
</evidence>
<evidence type="ECO:0000256" key="7">
    <source>
        <dbReference type="ARBA" id="ARBA00022989"/>
    </source>
</evidence>
<dbReference type="PROSITE" id="PS00449">
    <property type="entry name" value="ATPASE_A"/>
    <property type="match status" value="1"/>
</dbReference>
<dbReference type="GO" id="GO:0005886">
    <property type="term" value="C:plasma membrane"/>
    <property type="evidence" value="ECO:0007669"/>
    <property type="project" value="UniProtKB-SubCell"/>
</dbReference>
<keyword evidence="9 11" id="KW-0472">Membrane</keyword>
<dbReference type="PANTHER" id="PTHR42823">
    <property type="entry name" value="ATP SYNTHASE SUBUNIT A, CHLOROPLASTIC"/>
    <property type="match status" value="1"/>
</dbReference>
<dbReference type="Proteomes" id="UP000231569">
    <property type="component" value="Unassembled WGS sequence"/>
</dbReference>
<keyword evidence="11" id="KW-1003">Cell membrane</keyword>
<evidence type="ECO:0000256" key="1">
    <source>
        <dbReference type="ARBA" id="ARBA00004141"/>
    </source>
</evidence>
<keyword evidence="7 11" id="KW-1133">Transmembrane helix</keyword>
<reference evidence="14" key="1">
    <citation type="submission" date="2017-09" db="EMBL/GenBank/DDBJ databases">
        <title>Depth-based differentiation of microbial function through sediment-hosted aquifers and enrichment of novel symbionts in the deep terrestrial subsurface.</title>
        <authorList>
            <person name="Probst A.J."/>
            <person name="Ladd B."/>
            <person name="Jarett J.K."/>
            <person name="Geller-Mcgrath D.E."/>
            <person name="Sieber C.M.K."/>
            <person name="Emerson J.B."/>
            <person name="Anantharaman K."/>
            <person name="Thomas B.C."/>
            <person name="Malmstrom R."/>
            <person name="Stieglmeier M."/>
            <person name="Klingl A."/>
            <person name="Woyke T."/>
            <person name="Ryan C.M."/>
            <person name="Banfield J.F."/>
        </authorList>
    </citation>
    <scope>NUCLEOTIDE SEQUENCE [LARGE SCALE GENOMIC DNA]</scope>
</reference>
<comment type="caution">
    <text evidence="13">The sequence shown here is derived from an EMBL/GenBank/DDBJ whole genome shotgun (WGS) entry which is preliminary data.</text>
</comment>
<organism evidence="13 14">
    <name type="scientific">Candidatus Roizmanbacteria bacterium CG10_big_fil_rev_8_21_14_0_10_45_7</name>
    <dbReference type="NCBI Taxonomy" id="1974854"/>
    <lineage>
        <taxon>Bacteria</taxon>
        <taxon>Candidatus Roizmaniibacteriota</taxon>
    </lineage>
</organism>
<dbReference type="PRINTS" id="PR00123">
    <property type="entry name" value="ATPASEA"/>
</dbReference>
<comment type="subcellular location">
    <subcellularLocation>
        <location evidence="11 12">Cell membrane</location>
        <topology evidence="11 12">Multi-pass membrane protein</topology>
    </subcellularLocation>
    <subcellularLocation>
        <location evidence="1">Membrane</location>
        <topology evidence="1">Multi-pass membrane protein</topology>
    </subcellularLocation>
</comment>
<evidence type="ECO:0000256" key="9">
    <source>
        <dbReference type="ARBA" id="ARBA00023136"/>
    </source>
</evidence>
<evidence type="ECO:0000256" key="4">
    <source>
        <dbReference type="ARBA" id="ARBA00022547"/>
    </source>
</evidence>
<dbReference type="GO" id="GO:0042777">
    <property type="term" value="P:proton motive force-driven plasma membrane ATP synthesis"/>
    <property type="evidence" value="ECO:0007669"/>
    <property type="project" value="TreeGrafter"/>
</dbReference>
<feature type="transmembrane region" description="Helical" evidence="11">
    <location>
        <begin position="12"/>
        <end position="41"/>
    </location>
</feature>
<dbReference type="CDD" id="cd00310">
    <property type="entry name" value="ATP-synt_Fo_a_6"/>
    <property type="match status" value="1"/>
</dbReference>
<dbReference type="Pfam" id="PF00119">
    <property type="entry name" value="ATP-synt_A"/>
    <property type="match status" value="1"/>
</dbReference>
<dbReference type="HAMAP" id="MF_01393">
    <property type="entry name" value="ATP_synth_a_bact"/>
    <property type="match status" value="1"/>
</dbReference>
<comment type="function">
    <text evidence="11 12">Key component of the proton channel; it plays a direct role in the translocation of protons across the membrane.</text>
</comment>
<dbReference type="InterPro" id="IPR045082">
    <property type="entry name" value="ATP_syn_F0_a_bact/chloroplast"/>
</dbReference>
<feature type="transmembrane region" description="Helical" evidence="11">
    <location>
        <begin position="73"/>
        <end position="92"/>
    </location>
</feature>
<keyword evidence="4 11" id="KW-0138">CF(0)</keyword>
<feature type="transmembrane region" description="Helical" evidence="11">
    <location>
        <begin position="47"/>
        <end position="66"/>
    </location>
</feature>
<dbReference type="SUPFAM" id="SSF81336">
    <property type="entry name" value="F1F0 ATP synthase subunit A"/>
    <property type="match status" value="1"/>
</dbReference>
<dbReference type="GO" id="GO:0046933">
    <property type="term" value="F:proton-transporting ATP synthase activity, rotational mechanism"/>
    <property type="evidence" value="ECO:0007669"/>
    <property type="project" value="UniProtKB-UniRule"/>
</dbReference>
<evidence type="ECO:0000256" key="2">
    <source>
        <dbReference type="ARBA" id="ARBA00006810"/>
    </source>
</evidence>
<feature type="transmembrane region" description="Helical" evidence="11">
    <location>
        <begin position="118"/>
        <end position="137"/>
    </location>
</feature>
<keyword evidence="6 11" id="KW-0375">Hydrogen ion transport</keyword>
<dbReference type="NCBIfam" id="TIGR01131">
    <property type="entry name" value="ATP_synt_6_or_A"/>
    <property type="match status" value="1"/>
</dbReference>
<keyword evidence="8 11" id="KW-0406">Ion transport</keyword>
<name>A0A2M8KUG2_9BACT</name>
<keyword evidence="3 11" id="KW-0813">Transport</keyword>
<accession>A0A2M8KUG2</accession>
<sequence>MPHISIKAETLFHAGLLSVTNSFITNILVALLLIVVAVMYYGGQKTVTGILDLALRGLYGLFAMVFGDSINKYFPVVATFFIYILIANWFGLLPGVGSIGFRHEESIVPFLRGGTADLSTTLGLSVLAIGLVQFYGIRELGFRAYMSKFINLRGPMDFVLGLLEIISELSRALSLAFRLFGNIIAGEVLLVIVAFLIPYFVSLPFLVFEIFVGLIQAVVFTMLVSIFISVATTKHSA</sequence>
<evidence type="ECO:0000313" key="13">
    <source>
        <dbReference type="EMBL" id="PJE63576.1"/>
    </source>
</evidence>
<dbReference type="InterPro" id="IPR023011">
    <property type="entry name" value="ATP_synth_F0_asu_AS"/>
</dbReference>
<protein>
    <recommendedName>
        <fullName evidence="11 12">ATP synthase subunit a</fullName>
    </recommendedName>
    <alternativeName>
        <fullName evidence="11">ATP synthase F0 sector subunit a</fullName>
    </alternativeName>
    <alternativeName>
        <fullName evidence="11">F-ATPase subunit 6</fullName>
    </alternativeName>
</protein>
<keyword evidence="5 11" id="KW-0812">Transmembrane</keyword>
<evidence type="ECO:0000256" key="10">
    <source>
        <dbReference type="ARBA" id="ARBA00023310"/>
    </source>
</evidence>
<evidence type="ECO:0000256" key="8">
    <source>
        <dbReference type="ARBA" id="ARBA00023065"/>
    </source>
</evidence>
<dbReference type="GO" id="GO:0045259">
    <property type="term" value="C:proton-transporting ATP synthase complex"/>
    <property type="evidence" value="ECO:0007669"/>
    <property type="project" value="UniProtKB-KW"/>
</dbReference>
<keyword evidence="10 11" id="KW-0066">ATP synthesis</keyword>
<evidence type="ECO:0000256" key="6">
    <source>
        <dbReference type="ARBA" id="ARBA00022781"/>
    </source>
</evidence>
<feature type="transmembrane region" description="Helical" evidence="11">
    <location>
        <begin position="179"/>
        <end position="201"/>
    </location>
</feature>
<dbReference type="InterPro" id="IPR035908">
    <property type="entry name" value="F0_ATP_A_sf"/>
</dbReference>
<dbReference type="AlphaFoldDB" id="A0A2M8KUG2"/>